<gene>
    <name evidence="2" type="ORF">UFOPK1413_00458</name>
    <name evidence="3" type="ORF">UFOPK1767_00348</name>
    <name evidence="4" type="ORF">UFOPK3339_00404</name>
</gene>
<dbReference type="AlphaFoldDB" id="A0A6J6EXH4"/>
<reference evidence="3" key="1">
    <citation type="submission" date="2020-05" db="EMBL/GenBank/DDBJ databases">
        <authorList>
            <person name="Chiriac C."/>
            <person name="Salcher M."/>
            <person name="Ghai R."/>
            <person name="Kavagutti S V."/>
        </authorList>
    </citation>
    <scope>NUCLEOTIDE SEQUENCE</scope>
</reference>
<name>A0A6J6EXH4_9ZZZZ</name>
<proteinExistence type="predicted"/>
<dbReference type="Gene3D" id="2.170.150.40">
    <property type="entry name" value="Domain of unknown function (DUF427)"/>
    <property type="match status" value="1"/>
</dbReference>
<dbReference type="EMBL" id="CAEZTZ010000029">
    <property type="protein sequence ID" value="CAB4581322.1"/>
    <property type="molecule type" value="Genomic_DNA"/>
</dbReference>
<dbReference type="PANTHER" id="PTHR34310:SF5">
    <property type="entry name" value="DUF427 DOMAIN PROTEIN (AFU_ORTHOLOGUE AFUA_3G02220)"/>
    <property type="match status" value="1"/>
</dbReference>
<dbReference type="EMBL" id="CAEZSG010000052">
    <property type="protein sequence ID" value="CAB4535689.1"/>
    <property type="molecule type" value="Genomic_DNA"/>
</dbReference>
<accession>A0A6J6EXH4</accession>
<evidence type="ECO:0000259" key="1">
    <source>
        <dbReference type="Pfam" id="PF04248"/>
    </source>
</evidence>
<dbReference type="InterPro" id="IPR038694">
    <property type="entry name" value="DUF427_sf"/>
</dbReference>
<dbReference type="Pfam" id="PF04248">
    <property type="entry name" value="NTP_transf_9"/>
    <property type="match status" value="1"/>
</dbReference>
<evidence type="ECO:0000313" key="2">
    <source>
        <dbReference type="EMBL" id="CAB4535689.1"/>
    </source>
</evidence>
<dbReference type="PANTHER" id="PTHR34310">
    <property type="entry name" value="DUF427 DOMAIN PROTEIN (AFU_ORTHOLOGUE AFUA_3G02220)"/>
    <property type="match status" value="1"/>
</dbReference>
<evidence type="ECO:0000313" key="4">
    <source>
        <dbReference type="EMBL" id="CAB4860923.1"/>
    </source>
</evidence>
<feature type="domain" description="DUF427" evidence="1">
    <location>
        <begin position="4"/>
        <end position="88"/>
    </location>
</feature>
<sequence>MYVATWNGAVIAQSDKTIEIEGNQYFPMDSVDSAFLVDSDTTSTCSWKGLANYYSLNVNGDVNTDAVWVYRDPKDAAKEIANYVAFWRGVTVSAA</sequence>
<organism evidence="3">
    <name type="scientific">freshwater metagenome</name>
    <dbReference type="NCBI Taxonomy" id="449393"/>
    <lineage>
        <taxon>unclassified sequences</taxon>
        <taxon>metagenomes</taxon>
        <taxon>ecological metagenomes</taxon>
    </lineage>
</organism>
<protein>
    <submittedName>
        <fullName evidence="3">Unannotated protein</fullName>
    </submittedName>
</protein>
<dbReference type="InterPro" id="IPR007361">
    <property type="entry name" value="DUF427"/>
</dbReference>
<evidence type="ECO:0000313" key="3">
    <source>
        <dbReference type="EMBL" id="CAB4581322.1"/>
    </source>
</evidence>
<dbReference type="EMBL" id="CAFBLF010000042">
    <property type="protein sequence ID" value="CAB4860923.1"/>
    <property type="molecule type" value="Genomic_DNA"/>
</dbReference>